<gene>
    <name evidence="1" type="ORF">FHS97_000936</name>
</gene>
<proteinExistence type="predicted"/>
<keyword evidence="2" id="KW-1185">Reference proteome</keyword>
<accession>A0ABR6N2K8</accession>
<dbReference type="EMBL" id="JACIJN010000002">
    <property type="protein sequence ID" value="MBB5725028.1"/>
    <property type="molecule type" value="Genomic_DNA"/>
</dbReference>
<comment type="caution">
    <text evidence="1">The sequence shown here is derived from an EMBL/GenBank/DDBJ whole genome shotgun (WGS) entry which is preliminary data.</text>
</comment>
<dbReference type="RefSeq" id="WP_246346440.1">
    <property type="nucleotide sequence ID" value="NZ_BAABAR010000007.1"/>
</dbReference>
<evidence type="ECO:0000313" key="2">
    <source>
        <dbReference type="Proteomes" id="UP000560131"/>
    </source>
</evidence>
<organism evidence="1 2">
    <name type="scientific">Sphingomonas endophytica</name>
    <dbReference type="NCBI Taxonomy" id="869719"/>
    <lineage>
        <taxon>Bacteria</taxon>
        <taxon>Pseudomonadati</taxon>
        <taxon>Pseudomonadota</taxon>
        <taxon>Alphaproteobacteria</taxon>
        <taxon>Sphingomonadales</taxon>
        <taxon>Sphingomonadaceae</taxon>
        <taxon>Sphingomonas</taxon>
    </lineage>
</organism>
<reference evidence="1 2" key="1">
    <citation type="submission" date="2020-08" db="EMBL/GenBank/DDBJ databases">
        <title>Genomic Encyclopedia of Type Strains, Phase IV (KMG-IV): sequencing the most valuable type-strain genomes for metagenomic binning, comparative biology and taxonomic classification.</title>
        <authorList>
            <person name="Goeker M."/>
        </authorList>
    </citation>
    <scope>NUCLEOTIDE SEQUENCE [LARGE SCALE GENOMIC DNA]</scope>
    <source>
        <strain evidence="1 2">DSM 101535</strain>
    </source>
</reference>
<dbReference type="Proteomes" id="UP000560131">
    <property type="component" value="Unassembled WGS sequence"/>
</dbReference>
<protein>
    <submittedName>
        <fullName evidence="1">Uncharacterized protein</fullName>
    </submittedName>
</protein>
<evidence type="ECO:0000313" key="1">
    <source>
        <dbReference type="EMBL" id="MBB5725028.1"/>
    </source>
</evidence>
<sequence>MTVRGRVATPLMIAARLTRNGTRGGSTSGYRASVDLDTLIRRWRQEDQDARRMATVAYVDRRYALGFDPI</sequence>
<name>A0ABR6N2K8_9SPHN</name>